<organism evidence="1 2">
    <name type="scientific">Zarea fungicola</name>
    <dbReference type="NCBI Taxonomy" id="93591"/>
    <lineage>
        <taxon>Eukaryota</taxon>
        <taxon>Fungi</taxon>
        <taxon>Dikarya</taxon>
        <taxon>Ascomycota</taxon>
        <taxon>Pezizomycotina</taxon>
        <taxon>Sordariomycetes</taxon>
        <taxon>Hypocreomycetidae</taxon>
        <taxon>Hypocreales</taxon>
        <taxon>Cordycipitaceae</taxon>
        <taxon>Zarea</taxon>
    </lineage>
</organism>
<evidence type="ECO:0000313" key="1">
    <source>
        <dbReference type="EMBL" id="KAJ2977878.1"/>
    </source>
</evidence>
<name>A0ACC1NFS0_9HYPO</name>
<sequence>MPARAEQDVRFSGDVAPLRTISYAELQNAAPHALEDLFLAAKEDGIFYLNFNDSGGRTSFGHSVRDVERLSRAIFDMPIEEKRLFDVDRMGKLKLNGNKGGIKGQLDGFESYAISRDTMTKSPNTAVRHPNAVTEYGKAIADLTSTCLDVTKLILKALSRAFELPGDDSFESLHDSVSSPLDLLRLLKYPNAIGDGEFSIPQLPHADMGSLTFLFTAAPGLQILPAGTKQWLNVLPMPGHAIVNFGDAMKIFSAGKIESVMHRVVTVPGREVQDRYSFAFLVRPKASAPMKALPLFRNEMDEKVRSSMTCEEWVSMRFSQLRAK</sequence>
<protein>
    <submittedName>
        <fullName evidence="1">Uncharacterized protein</fullName>
    </submittedName>
</protein>
<reference evidence="1" key="1">
    <citation type="submission" date="2022-08" db="EMBL/GenBank/DDBJ databases">
        <title>Genome Sequence of Lecanicillium fungicola.</title>
        <authorList>
            <person name="Buettner E."/>
        </authorList>
    </citation>
    <scope>NUCLEOTIDE SEQUENCE</scope>
    <source>
        <strain evidence="1">Babe33</strain>
    </source>
</reference>
<comment type="caution">
    <text evidence="1">The sequence shown here is derived from an EMBL/GenBank/DDBJ whole genome shotgun (WGS) entry which is preliminary data.</text>
</comment>
<gene>
    <name evidence="1" type="ORF">NQ176_g4131</name>
</gene>
<keyword evidence="2" id="KW-1185">Reference proteome</keyword>
<dbReference type="Proteomes" id="UP001143910">
    <property type="component" value="Unassembled WGS sequence"/>
</dbReference>
<dbReference type="EMBL" id="JANJQO010000430">
    <property type="protein sequence ID" value="KAJ2977878.1"/>
    <property type="molecule type" value="Genomic_DNA"/>
</dbReference>
<accession>A0ACC1NFS0</accession>
<proteinExistence type="predicted"/>
<evidence type="ECO:0000313" key="2">
    <source>
        <dbReference type="Proteomes" id="UP001143910"/>
    </source>
</evidence>